<keyword evidence="2" id="KW-1185">Reference proteome</keyword>
<dbReference type="AlphaFoldDB" id="A0A2M8IZP3"/>
<evidence type="ECO:0000313" key="2">
    <source>
        <dbReference type="Proteomes" id="UP000231553"/>
    </source>
</evidence>
<reference evidence="1 2" key="1">
    <citation type="journal article" date="2018" name="Int. J. Syst. Evol. Microbiol.">
        <title>Pseudooceanicola lipolyticus sp. nov., a marine alphaproteobacterium, reclassification of Oceanicola flagellatus as Pseudooceanicola flagellatus comb. nov. and emended description of the genus Pseudooceanicola.</title>
        <authorList>
            <person name="Huang M.-M."/>
            <person name="Guo L.-L."/>
            <person name="Wu Y.-H."/>
            <person name="Lai Q.-L."/>
            <person name="Shao Z.-Z."/>
            <person name="Wang C.-S."/>
            <person name="Wu M."/>
            <person name="Xu X.-W."/>
        </authorList>
    </citation>
    <scope>NUCLEOTIDE SEQUENCE [LARGE SCALE GENOMIC DNA]</scope>
    <source>
        <strain evidence="1 2">157</strain>
    </source>
</reference>
<gene>
    <name evidence="1" type="ORF">CVM52_14385</name>
</gene>
<organism evidence="1 2">
    <name type="scientific">Pseudooceanicola lipolyticus</name>
    <dbReference type="NCBI Taxonomy" id="2029104"/>
    <lineage>
        <taxon>Bacteria</taxon>
        <taxon>Pseudomonadati</taxon>
        <taxon>Pseudomonadota</taxon>
        <taxon>Alphaproteobacteria</taxon>
        <taxon>Rhodobacterales</taxon>
        <taxon>Paracoccaceae</taxon>
        <taxon>Pseudooceanicola</taxon>
    </lineage>
</organism>
<name>A0A2M8IZP3_9RHOB</name>
<protein>
    <submittedName>
        <fullName evidence="1">Uncharacterized protein</fullName>
    </submittedName>
</protein>
<dbReference type="EMBL" id="PGTB01000062">
    <property type="protein sequence ID" value="PJE35988.1"/>
    <property type="molecule type" value="Genomic_DNA"/>
</dbReference>
<dbReference type="Proteomes" id="UP000231553">
    <property type="component" value="Unassembled WGS sequence"/>
</dbReference>
<accession>A0A2M8IZP3</accession>
<proteinExistence type="predicted"/>
<sequence length="64" mass="7236">MIFIPFLIAAFILLLIYVRPGTRACRWRADRARDAEGKSYFRCAACGAEVMSDSGKPPRDCRKP</sequence>
<comment type="caution">
    <text evidence="1">The sequence shown here is derived from an EMBL/GenBank/DDBJ whole genome shotgun (WGS) entry which is preliminary data.</text>
</comment>
<evidence type="ECO:0000313" key="1">
    <source>
        <dbReference type="EMBL" id="PJE35988.1"/>
    </source>
</evidence>
<dbReference type="RefSeq" id="WP_100163183.1">
    <property type="nucleotide sequence ID" value="NZ_PGTB01000062.1"/>
</dbReference>